<feature type="domain" description="Phospholipase D-like" evidence="2">
    <location>
        <begin position="68"/>
        <end position="183"/>
    </location>
</feature>
<gene>
    <name evidence="3" type="ORF">Plil01_000957300</name>
</gene>
<dbReference type="Gene3D" id="3.30.870.10">
    <property type="entry name" value="Endonuclease Chain A"/>
    <property type="match status" value="1"/>
</dbReference>
<protein>
    <submittedName>
        <fullName evidence="3">Unnamed protein product</fullName>
    </submittedName>
</protein>
<feature type="transmembrane region" description="Helical" evidence="1">
    <location>
        <begin position="146"/>
        <end position="167"/>
    </location>
</feature>
<keyword evidence="1" id="KW-0812">Transmembrane</keyword>
<dbReference type="Proteomes" id="UP001165083">
    <property type="component" value="Unassembled WGS sequence"/>
</dbReference>
<proteinExistence type="predicted"/>
<sequence length="291" mass="31826">MGKVGEILRAGQIKVAWIDELRGLPRAQQRSTYLKSYHAAVLAELALLGRSEWHHFAKLDQAEDVMVAGIDGASRSITGVVYSLTKRRVVQALLRAKARGVDVYLLADKVNARMAASADLFNEMIVNEIPIHFVDDSSTVHGKLKVCFILFVVTLLTMLSSVLVLRWSRLVSTGSANVSVKAMGSSEVDGLPVRPTSCEDMKWSPDSRAIALQLKFDIRVVPGTLQRDRLTRHALFSRSTHGPATVAADKAVKSKPAKTKRRSVKAVKTVMAVKRIKTVKPKLAVTCSSNG</sequence>
<evidence type="ECO:0000313" key="3">
    <source>
        <dbReference type="EMBL" id="GMF23639.1"/>
    </source>
</evidence>
<keyword evidence="1" id="KW-1133">Transmembrane helix</keyword>
<evidence type="ECO:0000313" key="4">
    <source>
        <dbReference type="Proteomes" id="UP001165083"/>
    </source>
</evidence>
<dbReference type="AlphaFoldDB" id="A0A9W6TZT6"/>
<organism evidence="3 4">
    <name type="scientific">Phytophthora lilii</name>
    <dbReference type="NCBI Taxonomy" id="2077276"/>
    <lineage>
        <taxon>Eukaryota</taxon>
        <taxon>Sar</taxon>
        <taxon>Stramenopiles</taxon>
        <taxon>Oomycota</taxon>
        <taxon>Peronosporomycetes</taxon>
        <taxon>Peronosporales</taxon>
        <taxon>Peronosporaceae</taxon>
        <taxon>Phytophthora</taxon>
    </lineage>
</organism>
<evidence type="ECO:0000256" key="1">
    <source>
        <dbReference type="SAM" id="Phobius"/>
    </source>
</evidence>
<dbReference type="Pfam" id="PF13091">
    <property type="entry name" value="PLDc_2"/>
    <property type="match status" value="1"/>
</dbReference>
<name>A0A9W6TZT6_9STRA</name>
<dbReference type="SUPFAM" id="SSF56024">
    <property type="entry name" value="Phospholipase D/nuclease"/>
    <property type="match status" value="1"/>
</dbReference>
<dbReference type="EMBL" id="BSXW01000483">
    <property type="protein sequence ID" value="GMF23639.1"/>
    <property type="molecule type" value="Genomic_DNA"/>
</dbReference>
<keyword evidence="4" id="KW-1185">Reference proteome</keyword>
<reference evidence="3" key="1">
    <citation type="submission" date="2023-04" db="EMBL/GenBank/DDBJ databases">
        <title>Phytophthora lilii NBRC 32176.</title>
        <authorList>
            <person name="Ichikawa N."/>
            <person name="Sato H."/>
            <person name="Tonouchi N."/>
        </authorList>
    </citation>
    <scope>NUCLEOTIDE SEQUENCE</scope>
    <source>
        <strain evidence="3">NBRC 32176</strain>
    </source>
</reference>
<comment type="caution">
    <text evidence="3">The sequence shown here is derived from an EMBL/GenBank/DDBJ whole genome shotgun (WGS) entry which is preliminary data.</text>
</comment>
<dbReference type="InterPro" id="IPR025202">
    <property type="entry name" value="PLD-like_dom"/>
</dbReference>
<evidence type="ECO:0000259" key="2">
    <source>
        <dbReference type="Pfam" id="PF13091"/>
    </source>
</evidence>
<keyword evidence="1" id="KW-0472">Membrane</keyword>
<accession>A0A9W6TZT6</accession>